<dbReference type="InterPro" id="IPR003593">
    <property type="entry name" value="AAA+_ATPase"/>
</dbReference>
<dbReference type="PANTHER" id="PTHR43820:SF4">
    <property type="entry name" value="HIGH-AFFINITY BRANCHED-CHAIN AMINO ACID TRANSPORT ATP-BINDING PROTEIN LIVF"/>
    <property type="match status" value="1"/>
</dbReference>
<evidence type="ECO:0000259" key="7">
    <source>
        <dbReference type="PROSITE" id="PS50893"/>
    </source>
</evidence>
<evidence type="ECO:0000256" key="1">
    <source>
        <dbReference type="ARBA" id="ARBA00004533"/>
    </source>
</evidence>
<protein>
    <submittedName>
        <fullName evidence="8">ABC transporter ATP-binding protein</fullName>
    </submittedName>
</protein>
<dbReference type="PROSITE" id="PS00211">
    <property type="entry name" value="ABC_TRANSPORTER_1"/>
    <property type="match status" value="1"/>
</dbReference>
<dbReference type="PROSITE" id="PS50893">
    <property type="entry name" value="ABC_TRANSPORTER_2"/>
    <property type="match status" value="1"/>
</dbReference>
<evidence type="ECO:0000256" key="3">
    <source>
        <dbReference type="ARBA" id="ARBA00022448"/>
    </source>
</evidence>
<accession>A0AAW7BHZ8</accession>
<comment type="similarity">
    <text evidence="2">Belongs to the ABC transporter superfamily.</text>
</comment>
<proteinExistence type="inferred from homology"/>
<reference evidence="8" key="1">
    <citation type="journal article" date="2023" name="Front. Microbiol.">
        <title>Isolation of Brucella inopinata from a White's tree frog (Litoria caerulea): pose exotic frogs a potential risk to human health?</title>
        <authorList>
            <person name="Scholz H.C."/>
            <person name="Heckers K.O."/>
            <person name="Appelt S."/>
            <person name="Geier-Doemling D."/>
            <person name="Schlegel P."/>
            <person name="Wattam A.R."/>
        </authorList>
    </citation>
    <scope>NUCLEOTIDE SEQUENCE</scope>
    <source>
        <strain evidence="8">FO700662</strain>
    </source>
</reference>
<dbReference type="EMBL" id="JARQXC010000026">
    <property type="protein sequence ID" value="MDL2334043.1"/>
    <property type="molecule type" value="Genomic_DNA"/>
</dbReference>
<dbReference type="InterPro" id="IPR003439">
    <property type="entry name" value="ABC_transporter-like_ATP-bd"/>
</dbReference>
<dbReference type="Gene3D" id="3.40.50.300">
    <property type="entry name" value="P-loop containing nucleotide triphosphate hydrolases"/>
    <property type="match status" value="1"/>
</dbReference>
<evidence type="ECO:0000256" key="2">
    <source>
        <dbReference type="ARBA" id="ARBA00005417"/>
    </source>
</evidence>
<keyword evidence="4" id="KW-0547">Nucleotide-binding</keyword>
<dbReference type="SUPFAM" id="SSF52540">
    <property type="entry name" value="P-loop containing nucleoside triphosphate hydrolases"/>
    <property type="match status" value="1"/>
</dbReference>
<keyword evidence="9" id="KW-1185">Reference proteome</keyword>
<dbReference type="RefSeq" id="WP_008509273.1">
    <property type="nucleotide sequence ID" value="NZ_JARQXC010000026.1"/>
</dbReference>
<dbReference type="GO" id="GO:0005524">
    <property type="term" value="F:ATP binding"/>
    <property type="evidence" value="ECO:0007669"/>
    <property type="project" value="UniProtKB-KW"/>
</dbReference>
<keyword evidence="6" id="KW-0029">Amino-acid transport</keyword>
<dbReference type="InterPro" id="IPR017871">
    <property type="entry name" value="ABC_transporter-like_CS"/>
</dbReference>
<dbReference type="InterPro" id="IPR027417">
    <property type="entry name" value="P-loop_NTPase"/>
</dbReference>
<feature type="domain" description="ABC transporter" evidence="7">
    <location>
        <begin position="6"/>
        <end position="237"/>
    </location>
</feature>
<organism evidence="8 9">
    <name type="scientific">Brucella inopinata</name>
    <dbReference type="NCBI Taxonomy" id="1218315"/>
    <lineage>
        <taxon>Bacteria</taxon>
        <taxon>Pseudomonadati</taxon>
        <taxon>Pseudomonadota</taxon>
        <taxon>Alphaproteobacteria</taxon>
        <taxon>Hyphomicrobiales</taxon>
        <taxon>Brucellaceae</taxon>
        <taxon>Brucella/Ochrobactrum group</taxon>
        <taxon>Brucella</taxon>
    </lineage>
</organism>
<dbReference type="SMART" id="SM00382">
    <property type="entry name" value="AAA"/>
    <property type="match status" value="1"/>
</dbReference>
<evidence type="ECO:0000313" key="8">
    <source>
        <dbReference type="EMBL" id="MDL2334043.1"/>
    </source>
</evidence>
<evidence type="ECO:0000313" key="9">
    <source>
        <dbReference type="Proteomes" id="UP001171122"/>
    </source>
</evidence>
<dbReference type="GO" id="GO:0015658">
    <property type="term" value="F:branched-chain amino acid transmembrane transporter activity"/>
    <property type="evidence" value="ECO:0007669"/>
    <property type="project" value="TreeGrafter"/>
</dbReference>
<dbReference type="PANTHER" id="PTHR43820">
    <property type="entry name" value="HIGH-AFFINITY BRANCHED-CHAIN AMINO ACID TRANSPORT ATP-BINDING PROTEIN LIVF"/>
    <property type="match status" value="1"/>
</dbReference>
<dbReference type="Proteomes" id="UP001171122">
    <property type="component" value="Unassembled WGS sequence"/>
</dbReference>
<keyword evidence="3" id="KW-0813">Transport</keyword>
<comment type="caution">
    <text evidence="8">The sequence shown here is derived from an EMBL/GenBank/DDBJ whole genome shotgun (WGS) entry which is preliminary data.</text>
</comment>
<keyword evidence="5 8" id="KW-0067">ATP-binding</keyword>
<evidence type="ECO:0000256" key="6">
    <source>
        <dbReference type="ARBA" id="ARBA00022970"/>
    </source>
</evidence>
<evidence type="ECO:0000256" key="5">
    <source>
        <dbReference type="ARBA" id="ARBA00022840"/>
    </source>
</evidence>
<dbReference type="Pfam" id="PF00005">
    <property type="entry name" value="ABC_tran"/>
    <property type="match status" value="1"/>
</dbReference>
<dbReference type="InterPro" id="IPR052156">
    <property type="entry name" value="BCAA_Transport_ATP-bd_LivF"/>
</dbReference>
<dbReference type="GO" id="GO:0015807">
    <property type="term" value="P:L-amino acid transport"/>
    <property type="evidence" value="ECO:0007669"/>
    <property type="project" value="TreeGrafter"/>
</dbReference>
<dbReference type="GO" id="GO:0005886">
    <property type="term" value="C:plasma membrane"/>
    <property type="evidence" value="ECO:0007669"/>
    <property type="project" value="UniProtKB-SubCell"/>
</dbReference>
<sequence length="238" mass="25214">MKTDIITVDNLVVERSGKRVLHGISFSLQPGTISTLLGANGAGKSSTVMALAGAIPTASGMASLGSTRLTGRSPDDIRRMGVAMVPEGHRVLGQMSVEDNLLVSVLERKAAARRDGLAHAFAIFPELETRCHQRAGDLSGGQKQMVAMAQAFLSRPRFMIVDELSLGLAPTVVKRLAEALVLAARDGIGVLLIEQFANLALGLASHALVMERGRIVFDGPSQTLQQQPDILHGAYLAD</sequence>
<gene>
    <name evidence="8" type="ORF">P8A28_14095</name>
</gene>
<comment type="subcellular location">
    <subcellularLocation>
        <location evidence="1">Cell inner membrane</location>
    </subcellularLocation>
</comment>
<evidence type="ECO:0000256" key="4">
    <source>
        <dbReference type="ARBA" id="ARBA00022741"/>
    </source>
</evidence>
<dbReference type="AlphaFoldDB" id="A0AAW7BHZ8"/>
<dbReference type="GO" id="GO:0016887">
    <property type="term" value="F:ATP hydrolysis activity"/>
    <property type="evidence" value="ECO:0007669"/>
    <property type="project" value="InterPro"/>
</dbReference>
<name>A0AAW7BHZ8_9HYPH</name>